<dbReference type="Proteomes" id="UP000335636">
    <property type="component" value="Unassembled WGS sequence"/>
</dbReference>
<evidence type="ECO:0000313" key="2">
    <source>
        <dbReference type="Proteomes" id="UP000335636"/>
    </source>
</evidence>
<accession>A0A5E4C7T8</accession>
<proteinExistence type="predicted"/>
<name>A0A5E4C7T8_MARMO</name>
<evidence type="ECO:0000313" key="1">
    <source>
        <dbReference type="EMBL" id="VTJ77209.1"/>
    </source>
</evidence>
<dbReference type="EMBL" id="CABDUW010000948">
    <property type="protein sequence ID" value="VTJ77209.1"/>
    <property type="molecule type" value="Genomic_DNA"/>
</dbReference>
<keyword evidence="2" id="KW-1185">Reference proteome</keyword>
<reference evidence="1" key="1">
    <citation type="submission" date="2019-04" db="EMBL/GenBank/DDBJ databases">
        <authorList>
            <person name="Alioto T."/>
            <person name="Alioto T."/>
        </authorList>
    </citation>
    <scope>NUCLEOTIDE SEQUENCE [LARGE SCALE GENOMIC DNA]</scope>
</reference>
<gene>
    <name evidence="1" type="ORF">MONAX_5E017602</name>
</gene>
<feature type="non-terminal residue" evidence="1">
    <location>
        <position position="53"/>
    </location>
</feature>
<comment type="caution">
    <text evidence="1">The sequence shown here is derived from an EMBL/GenBank/DDBJ whole genome shotgun (WGS) entry which is preliminary data.</text>
</comment>
<sequence length="53" mass="5761">MEAEVVVASFFSYMDEQGEWSEQCSASGQGSCCEPTFTDHYMVLQDIGKGASS</sequence>
<organism evidence="1 2">
    <name type="scientific">Marmota monax</name>
    <name type="common">Woodchuck</name>
    <dbReference type="NCBI Taxonomy" id="9995"/>
    <lineage>
        <taxon>Eukaryota</taxon>
        <taxon>Metazoa</taxon>
        <taxon>Chordata</taxon>
        <taxon>Craniata</taxon>
        <taxon>Vertebrata</taxon>
        <taxon>Euteleostomi</taxon>
        <taxon>Mammalia</taxon>
        <taxon>Eutheria</taxon>
        <taxon>Euarchontoglires</taxon>
        <taxon>Glires</taxon>
        <taxon>Rodentia</taxon>
        <taxon>Sciuromorpha</taxon>
        <taxon>Sciuridae</taxon>
        <taxon>Xerinae</taxon>
        <taxon>Marmotini</taxon>
        <taxon>Marmota</taxon>
    </lineage>
</organism>
<dbReference type="AlphaFoldDB" id="A0A5E4C7T8"/>
<protein>
    <submittedName>
        <fullName evidence="1">Uncharacterized protein</fullName>
    </submittedName>
</protein>